<accession>A0AA48L1X8</accession>
<proteinExistence type="predicted"/>
<dbReference type="PANTHER" id="PTHR43908:SF3">
    <property type="entry name" value="AT29763P-RELATED"/>
    <property type="match status" value="1"/>
</dbReference>
<feature type="domain" description="J" evidence="1">
    <location>
        <begin position="3"/>
        <end position="65"/>
    </location>
</feature>
<dbReference type="EMBL" id="AP028214">
    <property type="protein sequence ID" value="BEI90395.1"/>
    <property type="molecule type" value="Genomic_DNA"/>
</dbReference>
<dbReference type="GO" id="GO:0071218">
    <property type="term" value="P:cellular response to misfolded protein"/>
    <property type="evidence" value="ECO:0007669"/>
    <property type="project" value="TreeGrafter"/>
</dbReference>
<evidence type="ECO:0000313" key="2">
    <source>
        <dbReference type="EMBL" id="BEI90395.1"/>
    </source>
</evidence>
<dbReference type="SUPFAM" id="SSF46565">
    <property type="entry name" value="Chaperone J-domain"/>
    <property type="match status" value="1"/>
</dbReference>
<dbReference type="InterPro" id="IPR001623">
    <property type="entry name" value="DnaJ_domain"/>
</dbReference>
<dbReference type="Proteomes" id="UP001233271">
    <property type="component" value="Chromosome 3"/>
</dbReference>
<dbReference type="PROSITE" id="PS00636">
    <property type="entry name" value="DNAJ_1"/>
    <property type="match status" value="1"/>
</dbReference>
<dbReference type="Gene3D" id="1.10.287.110">
    <property type="entry name" value="DnaJ domain"/>
    <property type="match status" value="1"/>
</dbReference>
<dbReference type="InterPro" id="IPR051100">
    <property type="entry name" value="DnaJ_subfamily_B/C"/>
</dbReference>
<dbReference type="RefSeq" id="XP_060455660.1">
    <property type="nucleotide sequence ID" value="XM_060598915.1"/>
</dbReference>
<reference evidence="2" key="1">
    <citation type="journal article" date="2023" name="BMC Genomics">
        <title>Chromosome-level genome assemblies of Cutaneotrichosporon spp. (Trichosporonales, Basidiomycota) reveal imbalanced evolution between nucleotide sequences and chromosome synteny.</title>
        <authorList>
            <person name="Kobayashi Y."/>
            <person name="Kayamori A."/>
            <person name="Aoki K."/>
            <person name="Shiwa Y."/>
            <person name="Matsutani M."/>
            <person name="Fujita N."/>
            <person name="Sugita T."/>
            <person name="Iwasaki W."/>
            <person name="Tanaka N."/>
            <person name="Takashima M."/>
        </authorList>
    </citation>
    <scope>NUCLEOTIDE SEQUENCE</scope>
    <source>
        <strain evidence="2">HIS019</strain>
    </source>
</reference>
<dbReference type="CDD" id="cd06257">
    <property type="entry name" value="DnaJ"/>
    <property type="match status" value="1"/>
</dbReference>
<dbReference type="GO" id="GO:0005789">
    <property type="term" value="C:endoplasmic reticulum membrane"/>
    <property type="evidence" value="ECO:0007669"/>
    <property type="project" value="TreeGrafter"/>
</dbReference>
<dbReference type="PANTHER" id="PTHR43908">
    <property type="entry name" value="AT29763P-RELATED"/>
    <property type="match status" value="1"/>
</dbReference>
<keyword evidence="3" id="KW-1185">Reference proteome</keyword>
<dbReference type="GO" id="GO:0030544">
    <property type="term" value="F:Hsp70 protein binding"/>
    <property type="evidence" value="ECO:0007669"/>
    <property type="project" value="TreeGrafter"/>
</dbReference>
<gene>
    <name evidence="2" type="ORF">CcaverHIS019_0304650</name>
</gene>
<dbReference type="InterPro" id="IPR018253">
    <property type="entry name" value="DnaJ_domain_CS"/>
</dbReference>
<evidence type="ECO:0000259" key="1">
    <source>
        <dbReference type="PROSITE" id="PS50076"/>
    </source>
</evidence>
<name>A0AA48L1X8_9TREE</name>
<dbReference type="AlphaFoldDB" id="A0AA48L1X8"/>
<protein>
    <recommendedName>
        <fullName evidence="1">J domain-containing protein</fullName>
    </recommendedName>
</protein>
<dbReference type="PROSITE" id="PS50076">
    <property type="entry name" value="DNAJ_2"/>
    <property type="match status" value="1"/>
</dbReference>
<evidence type="ECO:0000313" key="3">
    <source>
        <dbReference type="Proteomes" id="UP001233271"/>
    </source>
</evidence>
<dbReference type="KEGG" id="ccac:CcaHIS019_0304650"/>
<dbReference type="GeneID" id="85494265"/>
<organism evidence="2 3">
    <name type="scientific">Cutaneotrichosporon cavernicola</name>
    <dbReference type="NCBI Taxonomy" id="279322"/>
    <lineage>
        <taxon>Eukaryota</taxon>
        <taxon>Fungi</taxon>
        <taxon>Dikarya</taxon>
        <taxon>Basidiomycota</taxon>
        <taxon>Agaricomycotina</taxon>
        <taxon>Tremellomycetes</taxon>
        <taxon>Trichosporonales</taxon>
        <taxon>Trichosporonaceae</taxon>
        <taxon>Cutaneotrichosporon</taxon>
    </lineage>
</organism>
<dbReference type="InterPro" id="IPR036869">
    <property type="entry name" value="J_dom_sf"/>
</dbReference>
<dbReference type="SMART" id="SM00271">
    <property type="entry name" value="DnaJ"/>
    <property type="match status" value="1"/>
</dbReference>
<dbReference type="PRINTS" id="PR00625">
    <property type="entry name" value="JDOMAIN"/>
</dbReference>
<sequence length="285" mass="31518">METHYDVLGVASMASPSQIARAYRHLALVHHPDKAGGSTEAFQRVSEANETLCDPVRRATYDMSQGIWASKAADTDIDMEYWRAYDEAREHTQPHPAHAHAASHAPRRFGSRFRRRAPSSASPGPHCEFRTCHDPPSGFQYTSAHYSSHGVYWAAPGPMPIPGAMPAPTMSAPIPTPVHHPMSPFPGSMFANTHSPFIPFQPRWSSPFMRPDNTSLPAEERICNCCPLSAPKASRNCKPQSPWSPRPFAEEVTVFISFETPLGTPLRARVLPFFAPLPPLRAPSF</sequence>
<dbReference type="Pfam" id="PF00226">
    <property type="entry name" value="DnaJ"/>
    <property type="match status" value="1"/>
</dbReference>